<dbReference type="SUPFAM" id="SSF56436">
    <property type="entry name" value="C-type lectin-like"/>
    <property type="match status" value="1"/>
</dbReference>
<feature type="transmembrane region" description="Helical" evidence="2">
    <location>
        <begin position="18"/>
        <end position="39"/>
    </location>
</feature>
<proteinExistence type="predicted"/>
<dbReference type="SMART" id="SM00445">
    <property type="entry name" value="LINK"/>
    <property type="match status" value="1"/>
</dbReference>
<protein>
    <recommendedName>
        <fullName evidence="3">Link domain-containing protein</fullName>
    </recommendedName>
</protein>
<dbReference type="EMBL" id="MN738856">
    <property type="protein sequence ID" value="QHT28392.1"/>
    <property type="molecule type" value="Genomic_DNA"/>
</dbReference>
<accession>A0A6C0EHX8</accession>
<feature type="transmembrane region" description="Helical" evidence="2">
    <location>
        <begin position="59"/>
        <end position="79"/>
    </location>
</feature>
<dbReference type="InterPro" id="IPR016186">
    <property type="entry name" value="C-type_lectin-like/link_sf"/>
</dbReference>
<keyword evidence="2" id="KW-1133">Transmembrane helix</keyword>
<dbReference type="InterPro" id="IPR016187">
    <property type="entry name" value="CTDL_fold"/>
</dbReference>
<dbReference type="GO" id="GO:0005540">
    <property type="term" value="F:hyaluronic acid binding"/>
    <property type="evidence" value="ECO:0007669"/>
    <property type="project" value="InterPro"/>
</dbReference>
<dbReference type="GO" id="GO:0007155">
    <property type="term" value="P:cell adhesion"/>
    <property type="evidence" value="ECO:0007669"/>
    <property type="project" value="InterPro"/>
</dbReference>
<dbReference type="Pfam" id="PF00193">
    <property type="entry name" value="Xlink"/>
    <property type="match status" value="1"/>
</dbReference>
<dbReference type="PROSITE" id="PS50963">
    <property type="entry name" value="LINK_2"/>
    <property type="match status" value="1"/>
</dbReference>
<evidence type="ECO:0000313" key="4">
    <source>
        <dbReference type="EMBL" id="QHT28392.1"/>
    </source>
</evidence>
<dbReference type="Gene3D" id="3.10.100.10">
    <property type="entry name" value="Mannose-Binding Protein A, subunit A"/>
    <property type="match status" value="1"/>
</dbReference>
<organism evidence="4">
    <name type="scientific">viral metagenome</name>
    <dbReference type="NCBI Taxonomy" id="1070528"/>
    <lineage>
        <taxon>unclassified sequences</taxon>
        <taxon>metagenomes</taxon>
        <taxon>organismal metagenomes</taxon>
    </lineage>
</organism>
<keyword evidence="2" id="KW-0812">Transmembrane</keyword>
<evidence type="ECO:0000259" key="3">
    <source>
        <dbReference type="PROSITE" id="PS50963"/>
    </source>
</evidence>
<evidence type="ECO:0000256" key="1">
    <source>
        <dbReference type="ARBA" id="ARBA00023157"/>
    </source>
</evidence>
<feature type="domain" description="Link" evidence="3">
    <location>
        <begin position="111"/>
        <end position="212"/>
    </location>
</feature>
<name>A0A6C0EHX8_9ZZZZ</name>
<reference evidence="4" key="1">
    <citation type="journal article" date="2020" name="Nature">
        <title>Giant virus diversity and host interactions through global metagenomics.</title>
        <authorList>
            <person name="Schulz F."/>
            <person name="Roux S."/>
            <person name="Paez-Espino D."/>
            <person name="Jungbluth S."/>
            <person name="Walsh D.A."/>
            <person name="Denef V.J."/>
            <person name="McMahon K.D."/>
            <person name="Konstantinidis K.T."/>
            <person name="Eloe-Fadrosh E.A."/>
            <person name="Kyrpides N.C."/>
            <person name="Woyke T."/>
        </authorList>
    </citation>
    <scope>NUCLEOTIDE SEQUENCE</scope>
    <source>
        <strain evidence="4">GVMAG-M-3300001348-25</strain>
    </source>
</reference>
<keyword evidence="1" id="KW-1015">Disulfide bond</keyword>
<keyword evidence="2" id="KW-0472">Membrane</keyword>
<evidence type="ECO:0000256" key="2">
    <source>
        <dbReference type="SAM" id="Phobius"/>
    </source>
</evidence>
<dbReference type="InterPro" id="IPR000538">
    <property type="entry name" value="Link_dom"/>
</dbReference>
<sequence>MSGVTVESATLSSDLYDFITNILTSPLILILAGLVLVSLTLRKGTGEEGSTTSTSILEIILFGVFLFLILINGLLYFFGVDITTTLSDFFTNNPKIDVNITDLGDGLGDLGVREEVFHIPGNHYVYPDAKALCKAHGARLATYNEVEKSYRDGGEWCSYGWSEGQMALFPTQKNTWNALQEKEGHEHDCGRPGVNGGFIDNPAVRFGANCYGVKPQMTETEAELMKQRSEADIPVETREDKAIDKRSDYYKDRLNSILVSPFNSSAWNDYRKI</sequence>
<dbReference type="AlphaFoldDB" id="A0A6C0EHX8"/>